<feature type="domain" description="Retrovirus-related Pol polyprotein from transposon TNT 1-94-like beta-barrel" evidence="1">
    <location>
        <begin position="120"/>
        <end position="194"/>
    </location>
</feature>
<dbReference type="OrthoDB" id="914038at2759"/>
<dbReference type="PANTHER" id="PTHR34222:SF37">
    <property type="entry name" value="RETROTRANSPOSON GAG DOMAIN-CONTAINING PROTEIN"/>
    <property type="match status" value="1"/>
</dbReference>
<dbReference type="Proteomes" id="UP000231279">
    <property type="component" value="Unassembled WGS sequence"/>
</dbReference>
<name>A0A2G9G3F7_9LAMI</name>
<comment type="caution">
    <text evidence="2">The sequence shown here is derived from an EMBL/GenBank/DDBJ whole genome shotgun (WGS) entry which is preliminary data.</text>
</comment>
<proteinExistence type="predicted"/>
<evidence type="ECO:0000313" key="3">
    <source>
        <dbReference type="Proteomes" id="UP000231279"/>
    </source>
</evidence>
<keyword evidence="3" id="KW-1185">Reference proteome</keyword>
<reference evidence="3" key="1">
    <citation type="journal article" date="2018" name="Gigascience">
        <title>Genome assembly of the Pink Ipe (Handroanthus impetiginosus, Bignoniaceae), a highly valued, ecologically keystone Neotropical timber forest tree.</title>
        <authorList>
            <person name="Silva-Junior O.B."/>
            <person name="Grattapaglia D."/>
            <person name="Novaes E."/>
            <person name="Collevatti R.G."/>
        </authorList>
    </citation>
    <scope>NUCLEOTIDE SEQUENCE [LARGE SCALE GENOMIC DNA]</scope>
    <source>
        <strain evidence="3">cv. UFG-1</strain>
    </source>
</reference>
<gene>
    <name evidence="2" type="ORF">CDL12_27656</name>
</gene>
<keyword evidence="2" id="KW-0808">Transferase</keyword>
<organism evidence="2 3">
    <name type="scientific">Handroanthus impetiginosus</name>
    <dbReference type="NCBI Taxonomy" id="429701"/>
    <lineage>
        <taxon>Eukaryota</taxon>
        <taxon>Viridiplantae</taxon>
        <taxon>Streptophyta</taxon>
        <taxon>Embryophyta</taxon>
        <taxon>Tracheophyta</taxon>
        <taxon>Spermatophyta</taxon>
        <taxon>Magnoliopsida</taxon>
        <taxon>eudicotyledons</taxon>
        <taxon>Gunneridae</taxon>
        <taxon>Pentapetalae</taxon>
        <taxon>asterids</taxon>
        <taxon>lamiids</taxon>
        <taxon>Lamiales</taxon>
        <taxon>Bignoniaceae</taxon>
        <taxon>Crescentiina</taxon>
        <taxon>Tabebuia alliance</taxon>
        <taxon>Handroanthus</taxon>
    </lineage>
</organism>
<dbReference type="EC" id="2.7.7.49" evidence="2"/>
<dbReference type="Pfam" id="PF22936">
    <property type="entry name" value="Pol_BBD"/>
    <property type="match status" value="1"/>
</dbReference>
<keyword evidence="2" id="KW-0695">RNA-directed DNA polymerase</keyword>
<accession>A0A2G9G3F7</accession>
<evidence type="ECO:0000313" key="2">
    <source>
        <dbReference type="EMBL" id="PIM99843.1"/>
    </source>
</evidence>
<dbReference type="GO" id="GO:0003964">
    <property type="term" value="F:RNA-directed DNA polymerase activity"/>
    <property type="evidence" value="ECO:0007669"/>
    <property type="project" value="UniProtKB-KW"/>
</dbReference>
<evidence type="ECO:0000259" key="1">
    <source>
        <dbReference type="Pfam" id="PF22936"/>
    </source>
</evidence>
<sequence length="224" mass="24551">MECNKDAATLTSFVERDRIFEFLSGLNSEYDPIRVQILGKEKLPSLSEVFYTVRGEESRRSVMLDEKQTDGSALIMSKSSKTYPSNVVNKNGSTCSLALNGKHLNSQSFHASSTFSVGSWVVDCGATDHMTFCPSNFLTYFPCTPDHTIAVADCSGTIVAGHGDIELRPSLSLKNVLHVPKLTTNLLSINKLTKDLNCAAIFFDTHCVFQELATGRTIGIAKEQ</sequence>
<dbReference type="PANTHER" id="PTHR34222">
    <property type="entry name" value="GAG_PRE-INTEGRS DOMAIN-CONTAINING PROTEIN"/>
    <property type="match status" value="1"/>
</dbReference>
<dbReference type="InterPro" id="IPR054722">
    <property type="entry name" value="PolX-like_BBD"/>
</dbReference>
<dbReference type="EMBL" id="NKXS01007332">
    <property type="protein sequence ID" value="PIM99843.1"/>
    <property type="molecule type" value="Genomic_DNA"/>
</dbReference>
<keyword evidence="2" id="KW-0548">Nucleotidyltransferase</keyword>
<dbReference type="STRING" id="429701.A0A2G9G3F7"/>
<protein>
    <submittedName>
        <fullName evidence="2">RNA-directed DNA polymerase</fullName>
        <ecNumber evidence="2">2.7.7.49</ecNumber>
    </submittedName>
</protein>
<dbReference type="AlphaFoldDB" id="A0A2G9G3F7"/>